<keyword evidence="1" id="KW-0472">Membrane</keyword>
<dbReference type="EMBL" id="JACHWX010000002">
    <property type="protein sequence ID" value="MBB3054287.1"/>
    <property type="molecule type" value="Genomic_DNA"/>
</dbReference>
<evidence type="ECO:0000256" key="1">
    <source>
        <dbReference type="SAM" id="Phobius"/>
    </source>
</evidence>
<reference evidence="2" key="1">
    <citation type="submission" date="2020-08" db="EMBL/GenBank/DDBJ databases">
        <title>Genomic Encyclopedia of Type Strains, Phase III (KMG-III): the genomes of soil and plant-associated and newly described type strains.</title>
        <authorList>
            <person name="Whitman W."/>
        </authorList>
    </citation>
    <scope>NUCLEOTIDE SEQUENCE [LARGE SCALE GENOMIC DNA]</scope>
    <source>
        <strain evidence="2">CECT 8628</strain>
    </source>
</reference>
<evidence type="ECO:0000313" key="3">
    <source>
        <dbReference type="Proteomes" id="UP000539265"/>
    </source>
</evidence>
<evidence type="ECO:0000313" key="2">
    <source>
        <dbReference type="EMBL" id="MBB3054287.1"/>
    </source>
</evidence>
<keyword evidence="1" id="KW-1133">Transmembrane helix</keyword>
<sequence length="33" mass="3749">MRKWRVGYPIACGSNGIFIYSILFLGETGKKRS</sequence>
<name>A0A839SCI8_9SPHI</name>
<dbReference type="Proteomes" id="UP000539265">
    <property type="component" value="Unassembled WGS sequence"/>
</dbReference>
<comment type="caution">
    <text evidence="2">The sequence shown here is derived from an EMBL/GenBank/DDBJ whole genome shotgun (WGS) entry which is preliminary data.</text>
</comment>
<dbReference type="AlphaFoldDB" id="A0A839SCI8"/>
<keyword evidence="1" id="KW-0812">Transmembrane</keyword>
<gene>
    <name evidence="2" type="ORF">FHS11_000697</name>
</gene>
<organism evidence="2 3">
    <name type="scientific">Mucilaginibacter gotjawali</name>
    <dbReference type="NCBI Taxonomy" id="1550579"/>
    <lineage>
        <taxon>Bacteria</taxon>
        <taxon>Pseudomonadati</taxon>
        <taxon>Bacteroidota</taxon>
        <taxon>Sphingobacteriia</taxon>
        <taxon>Sphingobacteriales</taxon>
        <taxon>Sphingobacteriaceae</taxon>
        <taxon>Mucilaginibacter</taxon>
    </lineage>
</organism>
<protein>
    <submittedName>
        <fullName evidence="2">Uncharacterized protein</fullName>
    </submittedName>
</protein>
<accession>A0A839SCI8</accession>
<proteinExistence type="predicted"/>
<feature type="transmembrane region" description="Helical" evidence="1">
    <location>
        <begin position="6"/>
        <end position="26"/>
    </location>
</feature>
<keyword evidence="3" id="KW-1185">Reference proteome</keyword>